<evidence type="ECO:0000256" key="7">
    <source>
        <dbReference type="SAM" id="Phobius"/>
    </source>
</evidence>
<evidence type="ECO:0000259" key="8">
    <source>
        <dbReference type="PROSITE" id="PS50850"/>
    </source>
</evidence>
<organism evidence="9 10">
    <name type="scientific">Streptomyces venezuelae</name>
    <dbReference type="NCBI Taxonomy" id="54571"/>
    <lineage>
        <taxon>Bacteria</taxon>
        <taxon>Bacillati</taxon>
        <taxon>Actinomycetota</taxon>
        <taxon>Actinomycetes</taxon>
        <taxon>Kitasatosporales</taxon>
        <taxon>Streptomycetaceae</taxon>
        <taxon>Streptomyces</taxon>
    </lineage>
</organism>
<dbReference type="InterPro" id="IPR020846">
    <property type="entry name" value="MFS_dom"/>
</dbReference>
<dbReference type="GO" id="GO:0005886">
    <property type="term" value="C:plasma membrane"/>
    <property type="evidence" value="ECO:0007669"/>
    <property type="project" value="UniProtKB-SubCell"/>
</dbReference>
<sequence length="411" mass="41796">MKAPTSTGRSGVLPILMLASTLSVMAGAVISPVLEIIRGDLELSATAAGLILTTHGLSIALASPVVGWMIDRWGVRTPLVWGLLLYGIAGGAGAFTSSYAALIATRVLFGAGAAAVFAGTTVALLSLYTGDQRNRVMGWRSTAISLGGVTWPLLAGAIGGFSWHAPFAIYFVGIPLGLAALVMLPATTSAGAGSGAPKERILPLLGRRPALLGYYALFAVSSVLLYGLAVFLPIRLGEIGVEQPFLVAAIGATVSVAMSVIGFAYAKLRASMGYGPLLRLTAASWVLAFASLGLTGNVPMIVVGSALFGLGMGILMPAVTVLIGDTAPPSLRGQATALSGTASFAGQFASPLVLGPLIDRTSVQTGFLAAGGAATLLLLILLAVRIDDPALARDGEAEQAPREPVTSEEKS</sequence>
<feature type="transmembrane region" description="Helical" evidence="7">
    <location>
        <begin position="79"/>
        <end position="101"/>
    </location>
</feature>
<keyword evidence="5 7" id="KW-1133">Transmembrane helix</keyword>
<evidence type="ECO:0000256" key="1">
    <source>
        <dbReference type="ARBA" id="ARBA00004651"/>
    </source>
</evidence>
<dbReference type="PANTHER" id="PTHR23517:SF3">
    <property type="entry name" value="INTEGRAL MEMBRANE TRANSPORT PROTEIN"/>
    <property type="match status" value="1"/>
</dbReference>
<dbReference type="RefSeq" id="WP_150265271.1">
    <property type="nucleotide sequence ID" value="NZ_CP029194.1"/>
</dbReference>
<keyword evidence="4 7" id="KW-0812">Transmembrane</keyword>
<dbReference type="EMBL" id="CP029194">
    <property type="protein sequence ID" value="QES19358.1"/>
    <property type="molecule type" value="Genomic_DNA"/>
</dbReference>
<reference evidence="9 10" key="1">
    <citation type="submission" date="2018-05" db="EMBL/GenBank/DDBJ databases">
        <title>Streptomyces venezuelae.</title>
        <authorList>
            <person name="Kim W."/>
            <person name="Lee N."/>
            <person name="Cho B.-K."/>
        </authorList>
    </citation>
    <scope>NUCLEOTIDE SEQUENCE [LARGE SCALE GENOMIC DNA]</scope>
    <source>
        <strain evidence="9 10">ATCC 15068</strain>
    </source>
</reference>
<gene>
    <name evidence="9" type="ORF">DEJ46_09860</name>
</gene>
<feature type="transmembrane region" description="Helical" evidence="7">
    <location>
        <begin position="211"/>
        <end position="234"/>
    </location>
</feature>
<evidence type="ECO:0000256" key="5">
    <source>
        <dbReference type="ARBA" id="ARBA00022989"/>
    </source>
</evidence>
<feature type="transmembrane region" description="Helical" evidence="7">
    <location>
        <begin position="246"/>
        <end position="265"/>
    </location>
</feature>
<dbReference type="Proteomes" id="UP000324106">
    <property type="component" value="Chromosome"/>
</dbReference>
<dbReference type="GO" id="GO:0022857">
    <property type="term" value="F:transmembrane transporter activity"/>
    <property type="evidence" value="ECO:0007669"/>
    <property type="project" value="InterPro"/>
</dbReference>
<name>A0A5P2AP66_STRVZ</name>
<dbReference type="Gene3D" id="1.20.1250.20">
    <property type="entry name" value="MFS general substrate transporter like domains"/>
    <property type="match status" value="1"/>
</dbReference>
<feature type="transmembrane region" description="Helical" evidence="7">
    <location>
        <begin position="46"/>
        <end position="67"/>
    </location>
</feature>
<evidence type="ECO:0000256" key="4">
    <source>
        <dbReference type="ARBA" id="ARBA00022692"/>
    </source>
</evidence>
<proteinExistence type="predicted"/>
<feature type="transmembrane region" description="Helical" evidence="7">
    <location>
        <begin position="366"/>
        <end position="384"/>
    </location>
</feature>
<dbReference type="Pfam" id="PF07690">
    <property type="entry name" value="MFS_1"/>
    <property type="match status" value="1"/>
</dbReference>
<feature type="transmembrane region" description="Helical" evidence="7">
    <location>
        <begin position="277"/>
        <end position="294"/>
    </location>
</feature>
<evidence type="ECO:0000313" key="9">
    <source>
        <dbReference type="EMBL" id="QES19358.1"/>
    </source>
</evidence>
<evidence type="ECO:0000313" key="10">
    <source>
        <dbReference type="Proteomes" id="UP000324106"/>
    </source>
</evidence>
<keyword evidence="6 7" id="KW-0472">Membrane</keyword>
<evidence type="ECO:0000256" key="6">
    <source>
        <dbReference type="ARBA" id="ARBA00023136"/>
    </source>
</evidence>
<dbReference type="OrthoDB" id="9812221at2"/>
<keyword evidence="2" id="KW-0813">Transport</keyword>
<dbReference type="CDD" id="cd17473">
    <property type="entry name" value="MFS_arabinose_efflux_permease_like"/>
    <property type="match status" value="1"/>
</dbReference>
<keyword evidence="3" id="KW-1003">Cell membrane</keyword>
<feature type="transmembrane region" description="Helical" evidence="7">
    <location>
        <begin position="300"/>
        <end position="323"/>
    </location>
</feature>
<feature type="transmembrane region" description="Helical" evidence="7">
    <location>
        <begin position="107"/>
        <end position="130"/>
    </location>
</feature>
<dbReference type="InterPro" id="IPR011701">
    <property type="entry name" value="MFS"/>
</dbReference>
<dbReference type="AlphaFoldDB" id="A0A5P2AP66"/>
<evidence type="ECO:0000256" key="2">
    <source>
        <dbReference type="ARBA" id="ARBA00022448"/>
    </source>
</evidence>
<dbReference type="InterPro" id="IPR050171">
    <property type="entry name" value="MFS_Transporters"/>
</dbReference>
<comment type="subcellular location">
    <subcellularLocation>
        <location evidence="1">Cell membrane</location>
        <topology evidence="1">Multi-pass membrane protein</topology>
    </subcellularLocation>
</comment>
<evidence type="ECO:0000256" key="3">
    <source>
        <dbReference type="ARBA" id="ARBA00022475"/>
    </source>
</evidence>
<dbReference type="PROSITE" id="PS50850">
    <property type="entry name" value="MFS"/>
    <property type="match status" value="1"/>
</dbReference>
<dbReference type="SUPFAM" id="SSF103473">
    <property type="entry name" value="MFS general substrate transporter"/>
    <property type="match status" value="1"/>
</dbReference>
<dbReference type="PANTHER" id="PTHR23517">
    <property type="entry name" value="RESISTANCE PROTEIN MDTM, PUTATIVE-RELATED-RELATED"/>
    <property type="match status" value="1"/>
</dbReference>
<feature type="transmembrane region" description="Helical" evidence="7">
    <location>
        <begin position="167"/>
        <end position="190"/>
    </location>
</feature>
<protein>
    <submittedName>
        <fullName evidence="9">MFS transporter</fullName>
    </submittedName>
</protein>
<feature type="domain" description="Major facilitator superfamily (MFS) profile" evidence="8">
    <location>
        <begin position="12"/>
        <end position="389"/>
    </location>
</feature>
<dbReference type="InterPro" id="IPR036259">
    <property type="entry name" value="MFS_trans_sf"/>
</dbReference>
<feature type="transmembrane region" description="Helical" evidence="7">
    <location>
        <begin position="12"/>
        <end position="34"/>
    </location>
</feature>
<accession>A0A5P2AP66</accession>
<feature type="transmembrane region" description="Helical" evidence="7">
    <location>
        <begin position="142"/>
        <end position="161"/>
    </location>
</feature>